<evidence type="ECO:0008006" key="4">
    <source>
        <dbReference type="Google" id="ProtNLM"/>
    </source>
</evidence>
<dbReference type="Gene3D" id="3.30.70.1820">
    <property type="entry name" value="L1 transposable element, RRM domain"/>
    <property type="match status" value="1"/>
</dbReference>
<feature type="compositionally biased region" description="Basic and acidic residues" evidence="2">
    <location>
        <begin position="223"/>
        <end position="236"/>
    </location>
</feature>
<evidence type="ECO:0000256" key="2">
    <source>
        <dbReference type="SAM" id="MobiDB-lite"/>
    </source>
</evidence>
<name>A0A023F6A5_TRIIF</name>
<proteinExistence type="evidence at transcript level"/>
<sequence length="283" mass="33074">FKDIMNKLEEIKNDMNKQIQKLDLKVSNFQEQLNVFVNKIESMEAENKELNSEFKILKTSLSGLQRKNKANNLILYNVPNTKDSNSQELETKVMIFLQNVLKANVELHDIDFIRKIGRKEAQRPILVKFVAFRKKMEVLKLSGNLKGTKISISQDYLYEVRQLRKQLLPYLHKARRLNCRAFLRYDKLIIDNELYTLEQLNQLELEDLLSGTTSATSEVDESDKEREIKKKEEKTRIVKHRTAKERKSGGSKSEPSLKWLGRKSSSKGENLYKKRKAEGSPRK</sequence>
<dbReference type="EMBL" id="GBBI01001972">
    <property type="protein sequence ID" value="JAC16740.1"/>
    <property type="molecule type" value="mRNA"/>
</dbReference>
<feature type="coiled-coil region" evidence="1">
    <location>
        <begin position="1"/>
        <end position="67"/>
    </location>
</feature>
<feature type="non-terminal residue" evidence="3">
    <location>
        <position position="1"/>
    </location>
</feature>
<organism evidence="3">
    <name type="scientific">Triatoma infestans</name>
    <name type="common">Assassin bug</name>
    <dbReference type="NCBI Taxonomy" id="30076"/>
    <lineage>
        <taxon>Eukaryota</taxon>
        <taxon>Metazoa</taxon>
        <taxon>Ecdysozoa</taxon>
        <taxon>Arthropoda</taxon>
        <taxon>Hexapoda</taxon>
        <taxon>Insecta</taxon>
        <taxon>Pterygota</taxon>
        <taxon>Neoptera</taxon>
        <taxon>Paraneoptera</taxon>
        <taxon>Hemiptera</taxon>
        <taxon>Heteroptera</taxon>
        <taxon>Panheteroptera</taxon>
        <taxon>Cimicomorpha</taxon>
        <taxon>Reduviidae</taxon>
        <taxon>Triatominae</taxon>
        <taxon>Triatoma</taxon>
    </lineage>
</organism>
<evidence type="ECO:0000256" key="1">
    <source>
        <dbReference type="SAM" id="Coils"/>
    </source>
</evidence>
<keyword evidence="1" id="KW-0175">Coiled coil</keyword>
<dbReference type="AlphaFoldDB" id="A0A023F6A5"/>
<protein>
    <recommendedName>
        <fullName evidence="4">Endonuclease-reverse transcriptase</fullName>
    </recommendedName>
</protein>
<evidence type="ECO:0000313" key="3">
    <source>
        <dbReference type="EMBL" id="JAC16740.1"/>
    </source>
</evidence>
<reference evidence="3" key="1">
    <citation type="journal article" date="2014" name="PLoS Negl. Trop. Dis.">
        <title>An updated insight into the Sialotranscriptome of Triatoma infestans: developmental stage and geographic variations.</title>
        <authorList>
            <person name="Schwarz A."/>
            <person name="Medrano-Mercado N."/>
            <person name="Schaub G.A."/>
            <person name="Struchiner C.J."/>
            <person name="Bargues M.D."/>
            <person name="Levy M.Z."/>
            <person name="Ribeiro J.M."/>
        </authorList>
    </citation>
    <scope>NUCLEOTIDE SEQUENCE</scope>
    <source>
        <strain evidence="3">Chile</strain>
        <tissue evidence="3">Salivary glands</tissue>
    </source>
</reference>
<feature type="region of interest" description="Disordered" evidence="2">
    <location>
        <begin position="216"/>
        <end position="283"/>
    </location>
</feature>
<accession>A0A023F6A5</accession>